<protein>
    <submittedName>
        <fullName evidence="3">AraC family transcriptional regulator</fullName>
    </submittedName>
</protein>
<proteinExistence type="predicted"/>
<keyword evidence="1" id="KW-0238">DNA-binding</keyword>
<evidence type="ECO:0000256" key="1">
    <source>
        <dbReference type="ARBA" id="ARBA00023125"/>
    </source>
</evidence>
<dbReference type="InterPro" id="IPR032687">
    <property type="entry name" value="AraC-type_N"/>
</dbReference>
<name>A0A7K1V4G0_9NOCA</name>
<accession>A0A7K1V4G0</accession>
<dbReference type="GO" id="GO:0000976">
    <property type="term" value="F:transcription cis-regulatory region binding"/>
    <property type="evidence" value="ECO:0007669"/>
    <property type="project" value="TreeGrafter"/>
</dbReference>
<dbReference type="AlphaFoldDB" id="A0A7K1V4G0"/>
<dbReference type="PANTHER" id="PTHR47894">
    <property type="entry name" value="HTH-TYPE TRANSCRIPTIONAL REGULATOR GADX"/>
    <property type="match status" value="1"/>
</dbReference>
<dbReference type="Proteomes" id="UP000466794">
    <property type="component" value="Unassembled WGS sequence"/>
</dbReference>
<keyword evidence="4" id="KW-1185">Reference proteome</keyword>
<evidence type="ECO:0000313" key="3">
    <source>
        <dbReference type="EMBL" id="MVU81372.1"/>
    </source>
</evidence>
<evidence type="ECO:0000259" key="2">
    <source>
        <dbReference type="Pfam" id="PF12625"/>
    </source>
</evidence>
<dbReference type="PANTHER" id="PTHR47894:SF1">
    <property type="entry name" value="HTH-TYPE TRANSCRIPTIONAL REGULATOR VQSM"/>
    <property type="match status" value="1"/>
</dbReference>
<evidence type="ECO:0000313" key="4">
    <source>
        <dbReference type="Proteomes" id="UP000466794"/>
    </source>
</evidence>
<feature type="domain" description="HTH-type transcriptional regulator AraC-type N-terminal" evidence="2">
    <location>
        <begin position="52"/>
        <end position="235"/>
    </location>
</feature>
<gene>
    <name evidence="3" type="ORF">GPX89_29530</name>
</gene>
<dbReference type="GO" id="GO:0003700">
    <property type="term" value="F:DNA-binding transcription factor activity"/>
    <property type="evidence" value="ECO:0007669"/>
    <property type="project" value="TreeGrafter"/>
</dbReference>
<dbReference type="Pfam" id="PF12625">
    <property type="entry name" value="Arabinose_bd"/>
    <property type="match status" value="1"/>
</dbReference>
<dbReference type="GO" id="GO:0005829">
    <property type="term" value="C:cytosol"/>
    <property type="evidence" value="ECO:0007669"/>
    <property type="project" value="TreeGrafter"/>
</dbReference>
<sequence length="325" mass="35258">MWSNSTRPRRAAWTTERAHRRVRNRSAGGAAMNGSDSVLLARFVLTRARAAGLDPVELARAAGIGSDALDGDPGSIPGQCYPRLWELFERRMESPHVGLLAAERYGMGELGMMDYLLATAPTFGEGLRAAGDFGARLTNSRSMRVVAETDRDLTLAADTGAEGRGSELAAQATFAYLTARARLGSGTPVTPRVVTLRQRAPRHHAPITEFFGTATVEFGADADLLILRRADVDLPQHTANPGLAEVLRRGAATTVLPAPPARAWVDLVVTEFDSLPLDHEALESISLEDMAWRLRISPRTLQRRLAAAGTSWSRELASARRRAAW</sequence>
<reference evidence="3 4" key="1">
    <citation type="submission" date="2019-12" db="EMBL/GenBank/DDBJ databases">
        <title>Nocardia sp. nov. ET3-3 isolated from soil.</title>
        <authorList>
            <person name="Kanchanasin P."/>
            <person name="Tanasupawat S."/>
            <person name="Yuki M."/>
            <person name="Kudo T."/>
        </authorList>
    </citation>
    <scope>NUCLEOTIDE SEQUENCE [LARGE SCALE GENOMIC DNA]</scope>
    <source>
        <strain evidence="3 4">ET3-3</strain>
    </source>
</reference>
<organism evidence="3 4">
    <name type="scientific">Nocardia terrae</name>
    <dbReference type="NCBI Taxonomy" id="2675851"/>
    <lineage>
        <taxon>Bacteria</taxon>
        <taxon>Bacillati</taxon>
        <taxon>Actinomycetota</taxon>
        <taxon>Actinomycetes</taxon>
        <taxon>Mycobacteriales</taxon>
        <taxon>Nocardiaceae</taxon>
        <taxon>Nocardia</taxon>
    </lineage>
</organism>
<dbReference type="EMBL" id="WRPP01000006">
    <property type="protein sequence ID" value="MVU81372.1"/>
    <property type="molecule type" value="Genomic_DNA"/>
</dbReference>
<comment type="caution">
    <text evidence="3">The sequence shown here is derived from an EMBL/GenBank/DDBJ whole genome shotgun (WGS) entry which is preliminary data.</text>
</comment>